<protein>
    <recommendedName>
        <fullName evidence="4">YecA family protein</fullName>
    </recommendedName>
</protein>
<evidence type="ECO:0000256" key="1">
    <source>
        <dbReference type="ARBA" id="ARBA00038308"/>
    </source>
</evidence>
<dbReference type="SUPFAM" id="SSF101327">
    <property type="entry name" value="YgfB-like"/>
    <property type="match status" value="1"/>
</dbReference>
<sequence>MSAENTPLHLPEYDSFVETIDVLALEISGSELHGMMCGYLCAGADSQGEAYLRALLNNKKDEASRSALLAMFAVFSVSQQQINNFDFEFEMLLPDEDEALIDRAQAFADWCDGFTQGLTMAGVGMDQFYEEEAQEALQHIIEFAELDCTTLDVDEEDEKALMEVSEYARLAVIRLHGDLVMNERERGGAGTTH</sequence>
<dbReference type="EMBL" id="LNYW01000065">
    <property type="protein sequence ID" value="KTD57748.1"/>
    <property type="molecule type" value="Genomic_DNA"/>
</dbReference>
<dbReference type="eggNOG" id="COG3079">
    <property type="taxonomic scope" value="Bacteria"/>
</dbReference>
<dbReference type="PANTHER" id="PTHR37528">
    <property type="entry name" value="UPF0149 PROTEIN YGFB"/>
    <property type="match status" value="1"/>
</dbReference>
<evidence type="ECO:0008006" key="4">
    <source>
        <dbReference type="Google" id="ProtNLM"/>
    </source>
</evidence>
<dbReference type="PANTHER" id="PTHR37528:SF1">
    <property type="entry name" value="UPF0149 PROTEIN YGFB"/>
    <property type="match status" value="1"/>
</dbReference>
<dbReference type="InterPro" id="IPR011978">
    <property type="entry name" value="YgfB-like"/>
</dbReference>
<dbReference type="Gene3D" id="1.20.120.740">
    <property type="entry name" value="YgfB uncharacterised protein family UPF0149, PF03695"/>
    <property type="match status" value="1"/>
</dbReference>
<keyword evidence="3" id="KW-1185">Reference proteome</keyword>
<dbReference type="Proteomes" id="UP000054600">
    <property type="component" value="Unassembled WGS sequence"/>
</dbReference>
<dbReference type="Pfam" id="PF03695">
    <property type="entry name" value="UPF0149"/>
    <property type="match status" value="1"/>
</dbReference>
<dbReference type="STRING" id="1122169.Lsha_2301"/>
<evidence type="ECO:0000313" key="3">
    <source>
        <dbReference type="Proteomes" id="UP000054600"/>
    </source>
</evidence>
<accession>A0A0W0YM02</accession>
<gene>
    <name evidence="2" type="ORF">Lsha_2301</name>
</gene>
<dbReference type="RefSeq" id="WP_018577875.1">
    <property type="nucleotide sequence ID" value="NZ_KB892415.1"/>
</dbReference>
<comment type="caution">
    <text evidence="2">The sequence shown here is derived from an EMBL/GenBank/DDBJ whole genome shotgun (WGS) entry which is preliminary data.</text>
</comment>
<dbReference type="AlphaFoldDB" id="A0A0W0YM02"/>
<proteinExistence type="inferred from homology"/>
<organism evidence="2 3">
    <name type="scientific">Legionella shakespearei DSM 23087</name>
    <dbReference type="NCBI Taxonomy" id="1122169"/>
    <lineage>
        <taxon>Bacteria</taxon>
        <taxon>Pseudomonadati</taxon>
        <taxon>Pseudomonadota</taxon>
        <taxon>Gammaproteobacteria</taxon>
        <taxon>Legionellales</taxon>
        <taxon>Legionellaceae</taxon>
        <taxon>Legionella</taxon>
    </lineage>
</organism>
<dbReference type="PATRIC" id="fig|1122169.6.peg.2648"/>
<evidence type="ECO:0000313" key="2">
    <source>
        <dbReference type="EMBL" id="KTD57748.1"/>
    </source>
</evidence>
<dbReference type="OrthoDB" id="9783391at2"/>
<reference evidence="2 3" key="1">
    <citation type="submission" date="2015-11" db="EMBL/GenBank/DDBJ databases">
        <title>Genomic analysis of 38 Legionella species identifies large and diverse effector repertoires.</title>
        <authorList>
            <person name="Burstein D."/>
            <person name="Amaro F."/>
            <person name="Zusman T."/>
            <person name="Lifshitz Z."/>
            <person name="Cohen O."/>
            <person name="Gilbert J.A."/>
            <person name="Pupko T."/>
            <person name="Shuman H.A."/>
            <person name="Segal G."/>
        </authorList>
    </citation>
    <scope>NUCLEOTIDE SEQUENCE [LARGE SCALE GENOMIC DNA]</scope>
    <source>
        <strain evidence="2 3">ATCC 49655</strain>
    </source>
</reference>
<dbReference type="GO" id="GO:0005829">
    <property type="term" value="C:cytosol"/>
    <property type="evidence" value="ECO:0007669"/>
    <property type="project" value="TreeGrafter"/>
</dbReference>
<dbReference type="InterPro" id="IPR036255">
    <property type="entry name" value="YgfB-like_sf"/>
</dbReference>
<name>A0A0W0YM02_9GAMM</name>
<comment type="similarity">
    <text evidence="1">Belongs to the UPF0149 family.</text>
</comment>